<evidence type="ECO:0000313" key="1">
    <source>
        <dbReference type="EMBL" id="KAJ8103569.1"/>
    </source>
</evidence>
<dbReference type="RefSeq" id="XP_056047019.1">
    <property type="nucleotide sequence ID" value="XM_056186210.1"/>
</dbReference>
<name>A0AAD7VW24_9ASCO</name>
<comment type="caution">
    <text evidence="1">The sequence shown here is derived from an EMBL/GenBank/DDBJ whole genome shotgun (WGS) entry which is preliminary data.</text>
</comment>
<organism evidence="1 2">
    <name type="scientific">Lipomyces tetrasporus</name>
    <dbReference type="NCBI Taxonomy" id="54092"/>
    <lineage>
        <taxon>Eukaryota</taxon>
        <taxon>Fungi</taxon>
        <taxon>Dikarya</taxon>
        <taxon>Ascomycota</taxon>
        <taxon>Saccharomycotina</taxon>
        <taxon>Lipomycetes</taxon>
        <taxon>Lipomycetales</taxon>
        <taxon>Lipomycetaceae</taxon>
        <taxon>Lipomyces</taxon>
    </lineage>
</organism>
<dbReference type="Proteomes" id="UP001217417">
    <property type="component" value="Unassembled WGS sequence"/>
</dbReference>
<dbReference type="AlphaFoldDB" id="A0AAD7VW24"/>
<sequence>MEDGAEILQARKVRRRGKRVQLVGKSLFSTEETLKIADDATKKQVAMRKLRNQL</sequence>
<keyword evidence="2" id="KW-1185">Reference proteome</keyword>
<dbReference type="GeneID" id="80881376"/>
<proteinExistence type="predicted"/>
<accession>A0AAD7VW24</accession>
<protein>
    <submittedName>
        <fullName evidence="1">Uncharacterized protein</fullName>
    </submittedName>
</protein>
<evidence type="ECO:0000313" key="2">
    <source>
        <dbReference type="Proteomes" id="UP001217417"/>
    </source>
</evidence>
<dbReference type="EMBL" id="JARPMG010000001">
    <property type="protein sequence ID" value="KAJ8103569.1"/>
    <property type="molecule type" value="Genomic_DNA"/>
</dbReference>
<reference evidence="1" key="1">
    <citation type="submission" date="2023-03" db="EMBL/GenBank/DDBJ databases">
        <title>Near-Complete genome sequence of Lipomyces tetrasporous NRRL Y-64009, an oleaginous yeast capable of growing on lignocellulosic hydrolysates.</title>
        <authorList>
            <consortium name="Lawrence Berkeley National Laboratory"/>
            <person name="Jagtap S.S."/>
            <person name="Liu J.-J."/>
            <person name="Walukiewicz H.E."/>
            <person name="Pangilinan J."/>
            <person name="Lipzen A."/>
            <person name="Ahrendt S."/>
            <person name="Koriabine M."/>
            <person name="Cobaugh K."/>
            <person name="Salamov A."/>
            <person name="Yoshinaga Y."/>
            <person name="Ng V."/>
            <person name="Daum C."/>
            <person name="Grigoriev I.V."/>
            <person name="Slininger P.J."/>
            <person name="Dien B.S."/>
            <person name="Jin Y.-S."/>
            <person name="Rao C.V."/>
        </authorList>
    </citation>
    <scope>NUCLEOTIDE SEQUENCE</scope>
    <source>
        <strain evidence="1">NRRL Y-64009</strain>
    </source>
</reference>
<gene>
    <name evidence="1" type="ORF">POJ06DRAFT_242279</name>
</gene>